<feature type="transmembrane region" description="Helical" evidence="6">
    <location>
        <begin position="171"/>
        <end position="194"/>
    </location>
</feature>
<dbReference type="GO" id="GO:0050909">
    <property type="term" value="P:sensory perception of taste"/>
    <property type="evidence" value="ECO:0007669"/>
    <property type="project" value="InterPro"/>
</dbReference>
<proteinExistence type="inferred from homology"/>
<name>A0AAW1JZA9_POPJA</name>
<dbReference type="GO" id="GO:0007165">
    <property type="term" value="P:signal transduction"/>
    <property type="evidence" value="ECO:0007669"/>
    <property type="project" value="UniProtKB-KW"/>
</dbReference>
<protein>
    <recommendedName>
        <fullName evidence="6">Gustatory receptor</fullName>
    </recommendedName>
</protein>
<evidence type="ECO:0000256" key="3">
    <source>
        <dbReference type="ARBA" id="ARBA00022692"/>
    </source>
</evidence>
<keyword evidence="8" id="KW-1185">Reference proteome</keyword>
<reference evidence="7 8" key="1">
    <citation type="journal article" date="2024" name="BMC Genomics">
        <title>De novo assembly and annotation of Popillia japonica's genome with initial clues to its potential as an invasive pest.</title>
        <authorList>
            <person name="Cucini C."/>
            <person name="Boschi S."/>
            <person name="Funari R."/>
            <person name="Cardaioli E."/>
            <person name="Iannotti N."/>
            <person name="Marturano G."/>
            <person name="Paoli F."/>
            <person name="Bruttini M."/>
            <person name="Carapelli A."/>
            <person name="Frati F."/>
            <person name="Nardi F."/>
        </authorList>
    </citation>
    <scope>NUCLEOTIDE SEQUENCE [LARGE SCALE GENOMIC DNA]</scope>
    <source>
        <strain evidence="7">DMR45628</strain>
    </source>
</reference>
<gene>
    <name evidence="7" type="ORF">QE152_g26014</name>
</gene>
<keyword evidence="4 6" id="KW-1133">Transmembrane helix</keyword>
<evidence type="ECO:0000313" key="8">
    <source>
        <dbReference type="Proteomes" id="UP001458880"/>
    </source>
</evidence>
<dbReference type="EMBL" id="JASPKY010000293">
    <property type="protein sequence ID" value="KAK9710443.1"/>
    <property type="molecule type" value="Genomic_DNA"/>
</dbReference>
<comment type="caution">
    <text evidence="6">Lacks conserved residue(s) required for the propagation of feature annotation.</text>
</comment>
<feature type="transmembrane region" description="Helical" evidence="6">
    <location>
        <begin position="288"/>
        <end position="307"/>
    </location>
</feature>
<dbReference type="InterPro" id="IPR013604">
    <property type="entry name" value="7TM_chemorcpt"/>
</dbReference>
<comment type="similarity">
    <text evidence="6">Belongs to the insect chemoreceptor superfamily. Gustatory receptor (GR) family.</text>
</comment>
<dbReference type="Pfam" id="PF08395">
    <property type="entry name" value="7tm_7"/>
    <property type="match status" value="1"/>
</dbReference>
<dbReference type="GO" id="GO:0005886">
    <property type="term" value="C:plasma membrane"/>
    <property type="evidence" value="ECO:0007669"/>
    <property type="project" value="UniProtKB-SubCell"/>
</dbReference>
<keyword evidence="6" id="KW-0807">Transducer</keyword>
<comment type="caution">
    <text evidence="7">The sequence shown here is derived from an EMBL/GenBank/DDBJ whole genome shotgun (WGS) entry which is preliminary data.</text>
</comment>
<dbReference type="Proteomes" id="UP001458880">
    <property type="component" value="Unassembled WGS sequence"/>
</dbReference>
<keyword evidence="2 6" id="KW-1003">Cell membrane</keyword>
<evidence type="ECO:0000256" key="2">
    <source>
        <dbReference type="ARBA" id="ARBA00022475"/>
    </source>
</evidence>
<organism evidence="7 8">
    <name type="scientific">Popillia japonica</name>
    <name type="common">Japanese beetle</name>
    <dbReference type="NCBI Taxonomy" id="7064"/>
    <lineage>
        <taxon>Eukaryota</taxon>
        <taxon>Metazoa</taxon>
        <taxon>Ecdysozoa</taxon>
        <taxon>Arthropoda</taxon>
        <taxon>Hexapoda</taxon>
        <taxon>Insecta</taxon>
        <taxon>Pterygota</taxon>
        <taxon>Neoptera</taxon>
        <taxon>Endopterygota</taxon>
        <taxon>Coleoptera</taxon>
        <taxon>Polyphaga</taxon>
        <taxon>Scarabaeiformia</taxon>
        <taxon>Scarabaeidae</taxon>
        <taxon>Rutelinae</taxon>
        <taxon>Popillia</taxon>
    </lineage>
</organism>
<comment type="subcellular location">
    <subcellularLocation>
        <location evidence="1 6">Cell membrane</location>
        <topology evidence="1 6">Multi-pass membrane protein</topology>
    </subcellularLocation>
</comment>
<evidence type="ECO:0000256" key="5">
    <source>
        <dbReference type="ARBA" id="ARBA00023136"/>
    </source>
</evidence>
<dbReference type="AlphaFoldDB" id="A0AAW1JZA9"/>
<evidence type="ECO:0000313" key="7">
    <source>
        <dbReference type="EMBL" id="KAK9710443.1"/>
    </source>
</evidence>
<keyword evidence="3 6" id="KW-0812">Transmembrane</keyword>
<keyword evidence="5 6" id="KW-0472">Membrane</keyword>
<evidence type="ECO:0000256" key="1">
    <source>
        <dbReference type="ARBA" id="ARBA00004651"/>
    </source>
</evidence>
<feature type="transmembrane region" description="Helical" evidence="6">
    <location>
        <begin position="63"/>
        <end position="83"/>
    </location>
</feature>
<sequence>MWKSWLIMDPVDTIAMIYINVFSIASGSFLNSKSYIEIWNALIRIDRDLSSFKVRILTWRGNLFPKLFIVHFGAIYTFSWIFYSQITEPDPVDLGHAYFFLENAQRYHIGNLVVLMQHLKVSMKLEFENINGILEEMCSRGRFDLATPLDVAKLRNSYIVLLEQIGNFNKVFGKIILVFFLTAVLSYLLSFCSITVNGIDLIKMGYYFSMSIVHLSVILWMISIIAITCGDTTRVAKETGPLCYCLCAELRRSSNAALYDELLTFARVASSANPVVTAGGFFNVDHAMLSHIFTILIAYIIVLIQLFR</sequence>
<feature type="transmembrane region" description="Helical" evidence="6">
    <location>
        <begin position="206"/>
        <end position="227"/>
    </location>
</feature>
<keyword evidence="6 7" id="KW-0675">Receptor</keyword>
<evidence type="ECO:0000256" key="4">
    <source>
        <dbReference type="ARBA" id="ARBA00022989"/>
    </source>
</evidence>
<evidence type="ECO:0000256" key="6">
    <source>
        <dbReference type="RuleBase" id="RU363108"/>
    </source>
</evidence>
<comment type="function">
    <text evidence="6">Gustatory receptor which mediates acceptance or avoidance behavior, depending on its substrates.</text>
</comment>
<accession>A0AAW1JZA9</accession>